<evidence type="ECO:0000256" key="3">
    <source>
        <dbReference type="ARBA" id="ARBA00022475"/>
    </source>
</evidence>
<keyword evidence="2 7" id="KW-0813">Transport</keyword>
<keyword evidence="6 7" id="KW-0472">Membrane</keyword>
<proteinExistence type="inferred from homology"/>
<dbReference type="EMBL" id="JBHTOK010000012">
    <property type="protein sequence ID" value="MFD1440344.1"/>
    <property type="molecule type" value="Genomic_DNA"/>
</dbReference>
<keyword evidence="10" id="KW-1185">Reference proteome</keyword>
<name>A0ABW4CSJ2_9LACO</name>
<feature type="transmembrane region" description="Helical" evidence="7">
    <location>
        <begin position="51"/>
        <end position="76"/>
    </location>
</feature>
<dbReference type="InterPro" id="IPR010065">
    <property type="entry name" value="AA_ABC_transptr_permease_3TM"/>
</dbReference>
<evidence type="ECO:0000313" key="9">
    <source>
        <dbReference type="EMBL" id="MFD1440344.1"/>
    </source>
</evidence>
<dbReference type="CDD" id="cd06261">
    <property type="entry name" value="TM_PBP2"/>
    <property type="match status" value="1"/>
</dbReference>
<evidence type="ECO:0000256" key="6">
    <source>
        <dbReference type="ARBA" id="ARBA00023136"/>
    </source>
</evidence>
<dbReference type="Proteomes" id="UP001597212">
    <property type="component" value="Unassembled WGS sequence"/>
</dbReference>
<feature type="transmembrane region" description="Helical" evidence="7">
    <location>
        <begin position="190"/>
        <end position="212"/>
    </location>
</feature>
<evidence type="ECO:0000256" key="4">
    <source>
        <dbReference type="ARBA" id="ARBA00022692"/>
    </source>
</evidence>
<feature type="transmembrane region" description="Helical" evidence="7">
    <location>
        <begin position="82"/>
        <end position="99"/>
    </location>
</feature>
<feature type="domain" description="ABC transmembrane type-1" evidence="8">
    <location>
        <begin position="20"/>
        <end position="209"/>
    </location>
</feature>
<accession>A0ABW4CSJ2</accession>
<gene>
    <name evidence="9" type="ORF">ACFQ5K_02935</name>
</gene>
<evidence type="ECO:0000256" key="5">
    <source>
        <dbReference type="ARBA" id="ARBA00022989"/>
    </source>
</evidence>
<protein>
    <submittedName>
        <fullName evidence="9">Amino acid ABC transporter permease</fullName>
    </submittedName>
</protein>
<dbReference type="Pfam" id="PF00528">
    <property type="entry name" value="BPD_transp_1"/>
    <property type="match status" value="1"/>
</dbReference>
<dbReference type="InterPro" id="IPR035906">
    <property type="entry name" value="MetI-like_sf"/>
</dbReference>
<dbReference type="PANTHER" id="PTHR30614:SF41">
    <property type="entry name" value="INNER MEMBRANE AMINO-ACID ABC TRANSPORTER PERMEASE PROTEIN YHDY"/>
    <property type="match status" value="1"/>
</dbReference>
<evidence type="ECO:0000256" key="7">
    <source>
        <dbReference type="RuleBase" id="RU363032"/>
    </source>
</evidence>
<dbReference type="PANTHER" id="PTHR30614">
    <property type="entry name" value="MEMBRANE COMPONENT OF AMINO ACID ABC TRANSPORTER"/>
    <property type="match status" value="1"/>
</dbReference>
<dbReference type="NCBIfam" id="TIGR01726">
    <property type="entry name" value="HEQRo_perm_3TM"/>
    <property type="match status" value="1"/>
</dbReference>
<sequence length="217" mass="24089">MQNFINAYSAVNLSYLMRGLWVTVEVSVVSIFFSFIIGTLLGVARYVKIKYFSAIVGFIIDLIRNLPLLLILFFTYFALPNIGIRLSVIPASIIAMTVFESAMLAEIIRSGIGAVPIGQMEAARSNGMTYSQAMIQIILPQAFKKMIPPLVSQFISLVKDTSLATIILLPELTQHAQIIYGQNVNYTIPMFAALALLYFIVNYALSVASHVIDRRLN</sequence>
<dbReference type="Gene3D" id="1.10.3720.10">
    <property type="entry name" value="MetI-like"/>
    <property type="match status" value="1"/>
</dbReference>
<evidence type="ECO:0000256" key="2">
    <source>
        <dbReference type="ARBA" id="ARBA00022448"/>
    </source>
</evidence>
<organism evidence="9 10">
    <name type="scientific">Lacticaseibacillus hegangensis</name>
    <dbReference type="NCBI Taxonomy" id="2486010"/>
    <lineage>
        <taxon>Bacteria</taxon>
        <taxon>Bacillati</taxon>
        <taxon>Bacillota</taxon>
        <taxon>Bacilli</taxon>
        <taxon>Lactobacillales</taxon>
        <taxon>Lactobacillaceae</taxon>
        <taxon>Lacticaseibacillus</taxon>
    </lineage>
</organism>
<comment type="similarity">
    <text evidence="7">Belongs to the binding-protein-dependent transport system permease family.</text>
</comment>
<keyword evidence="4 7" id="KW-0812">Transmembrane</keyword>
<keyword evidence="3" id="KW-1003">Cell membrane</keyword>
<dbReference type="InterPro" id="IPR043429">
    <property type="entry name" value="ArtM/GltK/GlnP/TcyL/YhdX-like"/>
</dbReference>
<comment type="caution">
    <text evidence="9">The sequence shown here is derived from an EMBL/GenBank/DDBJ whole genome shotgun (WGS) entry which is preliminary data.</text>
</comment>
<dbReference type="PROSITE" id="PS50928">
    <property type="entry name" value="ABC_TM1"/>
    <property type="match status" value="1"/>
</dbReference>
<feature type="transmembrane region" description="Helical" evidence="7">
    <location>
        <begin position="20"/>
        <end position="44"/>
    </location>
</feature>
<dbReference type="InterPro" id="IPR000515">
    <property type="entry name" value="MetI-like"/>
</dbReference>
<evidence type="ECO:0000313" key="10">
    <source>
        <dbReference type="Proteomes" id="UP001597212"/>
    </source>
</evidence>
<dbReference type="SUPFAM" id="SSF161098">
    <property type="entry name" value="MetI-like"/>
    <property type="match status" value="1"/>
</dbReference>
<evidence type="ECO:0000256" key="1">
    <source>
        <dbReference type="ARBA" id="ARBA00004651"/>
    </source>
</evidence>
<reference evidence="10" key="1">
    <citation type="journal article" date="2019" name="Int. J. Syst. Evol. Microbiol.">
        <title>The Global Catalogue of Microorganisms (GCM) 10K type strain sequencing project: providing services to taxonomists for standard genome sequencing and annotation.</title>
        <authorList>
            <consortium name="The Broad Institute Genomics Platform"/>
            <consortium name="The Broad Institute Genome Sequencing Center for Infectious Disease"/>
            <person name="Wu L."/>
            <person name="Ma J."/>
        </authorList>
    </citation>
    <scope>NUCLEOTIDE SEQUENCE [LARGE SCALE GENOMIC DNA]</scope>
    <source>
        <strain evidence="10">CCM 8912</strain>
    </source>
</reference>
<keyword evidence="5 7" id="KW-1133">Transmembrane helix</keyword>
<evidence type="ECO:0000259" key="8">
    <source>
        <dbReference type="PROSITE" id="PS50928"/>
    </source>
</evidence>
<dbReference type="RefSeq" id="WP_125756868.1">
    <property type="nucleotide sequence ID" value="NZ_JBHTOK010000012.1"/>
</dbReference>
<comment type="subcellular location">
    <subcellularLocation>
        <location evidence="1 7">Cell membrane</location>
        <topology evidence="1 7">Multi-pass membrane protein</topology>
    </subcellularLocation>
</comment>